<dbReference type="PANTHER" id="PTHR37525">
    <property type="entry name" value="UPF0175 PROTEIN SSL1255"/>
    <property type="match status" value="1"/>
</dbReference>
<dbReference type="Pfam" id="PF03683">
    <property type="entry name" value="UPF0175"/>
    <property type="match status" value="1"/>
</dbReference>
<protein>
    <submittedName>
        <fullName evidence="2">Uncharacterized protein</fullName>
    </submittedName>
</protein>
<dbReference type="AlphaFoldDB" id="A0A7G9Z075"/>
<reference evidence="2" key="1">
    <citation type="submission" date="2020-06" db="EMBL/GenBank/DDBJ databases">
        <title>Unique genomic features of the anaerobic methanotrophic archaea.</title>
        <authorList>
            <person name="Chadwick G.L."/>
            <person name="Skennerton C.T."/>
            <person name="Laso-Perez R."/>
            <person name="Leu A.O."/>
            <person name="Speth D.R."/>
            <person name="Yu H."/>
            <person name="Morgan-Lang C."/>
            <person name="Hatzenpichler R."/>
            <person name="Goudeau D."/>
            <person name="Malmstrom R."/>
            <person name="Brazelton W.J."/>
            <person name="Woyke T."/>
            <person name="Hallam S.J."/>
            <person name="Tyson G.W."/>
            <person name="Wegener G."/>
            <person name="Boetius A."/>
            <person name="Orphan V."/>
        </authorList>
    </citation>
    <scope>NUCLEOTIDE SEQUENCE</scope>
</reference>
<dbReference type="InterPro" id="IPR052264">
    <property type="entry name" value="UPF0175_domain"/>
</dbReference>
<dbReference type="PANTHER" id="PTHR37525:SF1">
    <property type="entry name" value="UPF0175 PROTEIN SSL1255"/>
    <property type="match status" value="1"/>
</dbReference>
<comment type="similarity">
    <text evidence="1">Belongs to the UPF0175 family.</text>
</comment>
<organism evidence="2">
    <name type="scientific">Candidatus Methanophagaceae archaeon ANME-1 ERB6</name>
    <dbReference type="NCBI Taxonomy" id="2759912"/>
    <lineage>
        <taxon>Archaea</taxon>
        <taxon>Methanobacteriati</taxon>
        <taxon>Methanobacteriota</taxon>
        <taxon>Stenosarchaea group</taxon>
        <taxon>Methanomicrobia</taxon>
        <taxon>Candidatus Methanophagales</taxon>
        <taxon>Candidatus Methanophagaceae</taxon>
    </lineage>
</organism>
<dbReference type="EMBL" id="MT631548">
    <property type="protein sequence ID" value="QNO53659.1"/>
    <property type="molecule type" value="Genomic_DNA"/>
</dbReference>
<evidence type="ECO:0000256" key="1">
    <source>
        <dbReference type="ARBA" id="ARBA00005651"/>
    </source>
</evidence>
<accession>A0A7G9Z075</accession>
<dbReference type="InterPro" id="IPR005368">
    <property type="entry name" value="UPF0175"/>
</dbReference>
<name>A0A7G9Z075_9EURY</name>
<evidence type="ECO:0000313" key="2">
    <source>
        <dbReference type="EMBL" id="QNO53659.1"/>
    </source>
</evidence>
<gene>
    <name evidence="2" type="ORF">DJFKIEJF_00023</name>
</gene>
<proteinExistence type="inferred from homology"/>
<sequence length="108" mass="12014">MAEIFALPAIIENEIRALIKYGYYGSVDEAVKDAFRTLLNAKPDLRTVAAVELYKEGEVSLGKAAEIAGVTTIEFKDILADRGIRREVGSRSMEELEKGVERIKGLRR</sequence>